<dbReference type="InterPro" id="IPR023187">
    <property type="entry name" value="Tscrpt_reg_MarR-type_CS"/>
</dbReference>
<evidence type="ECO:0000256" key="2">
    <source>
        <dbReference type="ARBA" id="ARBA00023125"/>
    </source>
</evidence>
<dbReference type="Proteomes" id="UP000476511">
    <property type="component" value="Unassembled WGS sequence"/>
</dbReference>
<dbReference type="PANTHER" id="PTHR39515">
    <property type="entry name" value="CONSERVED PROTEIN"/>
    <property type="match status" value="1"/>
</dbReference>
<protein>
    <submittedName>
        <fullName evidence="5">MarR family transcriptional regulator</fullName>
    </submittedName>
</protein>
<dbReference type="GO" id="GO:0003677">
    <property type="term" value="F:DNA binding"/>
    <property type="evidence" value="ECO:0007669"/>
    <property type="project" value="UniProtKB-KW"/>
</dbReference>
<evidence type="ECO:0000256" key="3">
    <source>
        <dbReference type="ARBA" id="ARBA00023163"/>
    </source>
</evidence>
<keyword evidence="1" id="KW-0805">Transcription regulation</keyword>
<evidence type="ECO:0000259" key="4">
    <source>
        <dbReference type="PROSITE" id="PS50995"/>
    </source>
</evidence>
<evidence type="ECO:0000313" key="5">
    <source>
        <dbReference type="EMBL" id="MRX45241.1"/>
    </source>
</evidence>
<dbReference type="InterPro" id="IPR052526">
    <property type="entry name" value="HTH-type_Bedaq_tolerance"/>
</dbReference>
<keyword evidence="2" id="KW-0238">DNA-binding</keyword>
<proteinExistence type="predicted"/>
<dbReference type="AlphaFoldDB" id="A0A6L5R587"/>
<dbReference type="PANTHER" id="PTHR39515:SF2">
    <property type="entry name" value="HTH-TYPE TRANSCRIPTIONAL REGULATOR RV0880"/>
    <property type="match status" value="1"/>
</dbReference>
<reference evidence="5 6" key="1">
    <citation type="submission" date="2019-11" db="EMBL/GenBank/DDBJ databases">
        <title>Agromyces kandeliae sp. nov., isolated from mangrove soil.</title>
        <authorList>
            <person name="Wang R."/>
        </authorList>
    </citation>
    <scope>NUCLEOTIDE SEQUENCE [LARGE SCALE GENOMIC DNA]</scope>
    <source>
        <strain evidence="5 6">Q22</strain>
    </source>
</reference>
<dbReference type="GO" id="GO:0003700">
    <property type="term" value="F:DNA-binding transcription factor activity"/>
    <property type="evidence" value="ECO:0007669"/>
    <property type="project" value="InterPro"/>
</dbReference>
<dbReference type="PROSITE" id="PS01117">
    <property type="entry name" value="HTH_MARR_1"/>
    <property type="match status" value="1"/>
</dbReference>
<gene>
    <name evidence="5" type="ORF">GJR97_16125</name>
</gene>
<dbReference type="RefSeq" id="WP_154347800.1">
    <property type="nucleotide sequence ID" value="NZ_WKJD01000021.1"/>
</dbReference>
<evidence type="ECO:0000313" key="6">
    <source>
        <dbReference type="Proteomes" id="UP000476511"/>
    </source>
</evidence>
<dbReference type="InterPro" id="IPR000835">
    <property type="entry name" value="HTH_MarR-typ"/>
</dbReference>
<dbReference type="Pfam" id="PF12802">
    <property type="entry name" value="MarR_2"/>
    <property type="match status" value="1"/>
</dbReference>
<dbReference type="Gene3D" id="1.10.10.10">
    <property type="entry name" value="Winged helix-like DNA-binding domain superfamily/Winged helix DNA-binding domain"/>
    <property type="match status" value="1"/>
</dbReference>
<dbReference type="InterPro" id="IPR036390">
    <property type="entry name" value="WH_DNA-bd_sf"/>
</dbReference>
<dbReference type="SMART" id="SM00347">
    <property type="entry name" value="HTH_MARR"/>
    <property type="match status" value="1"/>
</dbReference>
<sequence length="148" mass="16487">MDVHRAPDETASLALGFELRIAAFRFSRRLRAERVVDTMSDAHFAILSAISSHGPHTLGELAQRERVTAPSMNYAVNALEQAGYVVRATDAGDRRRVRVALTARGAEVVTETVRRRDAWMDDALAELSDSDREVLRRATVILNEIADR</sequence>
<feature type="domain" description="HTH marR-type" evidence="4">
    <location>
        <begin position="12"/>
        <end position="144"/>
    </location>
</feature>
<dbReference type="PROSITE" id="PS50995">
    <property type="entry name" value="HTH_MARR_2"/>
    <property type="match status" value="1"/>
</dbReference>
<comment type="caution">
    <text evidence="5">The sequence shown here is derived from an EMBL/GenBank/DDBJ whole genome shotgun (WGS) entry which is preliminary data.</text>
</comment>
<keyword evidence="6" id="KW-1185">Reference proteome</keyword>
<organism evidence="5 6">
    <name type="scientific">Agromyces kandeliae</name>
    <dbReference type="NCBI Taxonomy" id="2666141"/>
    <lineage>
        <taxon>Bacteria</taxon>
        <taxon>Bacillati</taxon>
        <taxon>Actinomycetota</taxon>
        <taxon>Actinomycetes</taxon>
        <taxon>Micrococcales</taxon>
        <taxon>Microbacteriaceae</taxon>
        <taxon>Agromyces</taxon>
    </lineage>
</organism>
<dbReference type="EMBL" id="WKJD01000021">
    <property type="protein sequence ID" value="MRX45241.1"/>
    <property type="molecule type" value="Genomic_DNA"/>
</dbReference>
<dbReference type="SUPFAM" id="SSF46785">
    <property type="entry name" value="Winged helix' DNA-binding domain"/>
    <property type="match status" value="1"/>
</dbReference>
<evidence type="ECO:0000256" key="1">
    <source>
        <dbReference type="ARBA" id="ARBA00023015"/>
    </source>
</evidence>
<name>A0A6L5R587_9MICO</name>
<accession>A0A6L5R587</accession>
<dbReference type="InterPro" id="IPR036388">
    <property type="entry name" value="WH-like_DNA-bd_sf"/>
</dbReference>
<keyword evidence="3" id="KW-0804">Transcription</keyword>